<dbReference type="InterPro" id="IPR003439">
    <property type="entry name" value="ABC_transporter-like_ATP-bd"/>
</dbReference>
<feature type="domain" description="ABC transporter" evidence="5">
    <location>
        <begin position="1"/>
        <end position="247"/>
    </location>
</feature>
<evidence type="ECO:0000313" key="6">
    <source>
        <dbReference type="EMBL" id="NHO67554.1"/>
    </source>
</evidence>
<evidence type="ECO:0000256" key="1">
    <source>
        <dbReference type="ARBA" id="ARBA00005417"/>
    </source>
</evidence>
<evidence type="ECO:0000259" key="5">
    <source>
        <dbReference type="PROSITE" id="PS50893"/>
    </source>
</evidence>
<evidence type="ECO:0000256" key="4">
    <source>
        <dbReference type="ARBA" id="ARBA00022840"/>
    </source>
</evidence>
<dbReference type="CDD" id="cd03257">
    <property type="entry name" value="ABC_NikE_OppD_transporters"/>
    <property type="match status" value="1"/>
</dbReference>
<dbReference type="RefSeq" id="WP_167190806.1">
    <property type="nucleotide sequence ID" value="NZ_JAAONZ010000018.1"/>
</dbReference>
<proteinExistence type="inferred from homology"/>
<dbReference type="NCBIfam" id="TIGR01727">
    <property type="entry name" value="oligo_HPY"/>
    <property type="match status" value="1"/>
</dbReference>
<dbReference type="FunFam" id="3.40.50.300:FF:000016">
    <property type="entry name" value="Oligopeptide ABC transporter ATP-binding component"/>
    <property type="match status" value="1"/>
</dbReference>
<dbReference type="PANTHER" id="PTHR43776">
    <property type="entry name" value="TRANSPORT ATP-BINDING PROTEIN"/>
    <property type="match status" value="1"/>
</dbReference>
<dbReference type="InterPro" id="IPR027417">
    <property type="entry name" value="P-loop_NTPase"/>
</dbReference>
<dbReference type="PANTHER" id="PTHR43776:SF7">
    <property type="entry name" value="D,D-DIPEPTIDE TRANSPORT ATP-BINDING PROTEIN DDPF-RELATED"/>
    <property type="match status" value="1"/>
</dbReference>
<dbReference type="SMART" id="SM00382">
    <property type="entry name" value="AAA"/>
    <property type="match status" value="1"/>
</dbReference>
<comment type="similarity">
    <text evidence="1">Belongs to the ABC transporter superfamily.</text>
</comment>
<comment type="caution">
    <text evidence="6">The sequence shown here is derived from an EMBL/GenBank/DDBJ whole genome shotgun (WGS) entry which is preliminary data.</text>
</comment>
<sequence>MQIKNLSKHFQLGGGEILTAVDEVSLDIAENAIVGLVGESGSGKSTLGKTLVGLHEKSGGQVLYRGQPLPQRYSTADYRRMSKDIQMIFQDPYASLNPRMTIEEILTEPLRLQQRKLSSEKRRQLAASWLERVSLNASYLGRYPHEFSGGQRQRIGIARALITEPTFVVCDEPISALDVSVQAQVVNLLGDLQQSLGLTLLFIAHDLSMVRYISDTMVVMYLGSVVEQGPSDEVFFSPKHPYTQALTKSNPLADPQQEKARAHDLIVGEMPSPVNLPAGCRFAGRCDRVMDRCHRERPPLQLIATDRWVACHLY</sequence>
<dbReference type="Gene3D" id="3.40.50.300">
    <property type="entry name" value="P-loop containing nucleotide triphosphate hydrolases"/>
    <property type="match status" value="1"/>
</dbReference>
<dbReference type="AlphaFoldDB" id="A0A9E5MNJ0"/>
<keyword evidence="7" id="KW-1185">Reference proteome</keyword>
<keyword evidence="3" id="KW-0547">Nucleotide-binding</keyword>
<dbReference type="InterPro" id="IPR013563">
    <property type="entry name" value="Oligopep_ABC_C"/>
</dbReference>
<dbReference type="Proteomes" id="UP000787472">
    <property type="component" value="Unassembled WGS sequence"/>
</dbReference>
<evidence type="ECO:0000256" key="3">
    <source>
        <dbReference type="ARBA" id="ARBA00022741"/>
    </source>
</evidence>
<name>A0A9E5MNJ0_9GAMM</name>
<dbReference type="PROSITE" id="PS50893">
    <property type="entry name" value="ABC_TRANSPORTER_2"/>
    <property type="match status" value="1"/>
</dbReference>
<dbReference type="GO" id="GO:0005524">
    <property type="term" value="F:ATP binding"/>
    <property type="evidence" value="ECO:0007669"/>
    <property type="project" value="UniProtKB-KW"/>
</dbReference>
<dbReference type="GO" id="GO:0016887">
    <property type="term" value="F:ATP hydrolysis activity"/>
    <property type="evidence" value="ECO:0007669"/>
    <property type="project" value="InterPro"/>
</dbReference>
<dbReference type="Pfam" id="PF08352">
    <property type="entry name" value="oligo_HPY"/>
    <property type="match status" value="1"/>
</dbReference>
<dbReference type="EMBL" id="JAAONZ010000018">
    <property type="protein sequence ID" value="NHO67554.1"/>
    <property type="molecule type" value="Genomic_DNA"/>
</dbReference>
<dbReference type="GO" id="GO:0015833">
    <property type="term" value="P:peptide transport"/>
    <property type="evidence" value="ECO:0007669"/>
    <property type="project" value="InterPro"/>
</dbReference>
<accession>A0A9E5MNJ0</accession>
<keyword evidence="4 6" id="KW-0067">ATP-binding</keyword>
<dbReference type="InterPro" id="IPR050319">
    <property type="entry name" value="ABC_transp_ATP-bind"/>
</dbReference>
<evidence type="ECO:0000313" key="7">
    <source>
        <dbReference type="Proteomes" id="UP000787472"/>
    </source>
</evidence>
<protein>
    <submittedName>
        <fullName evidence="6">ATP-binding cassette domain-containing protein</fullName>
    </submittedName>
</protein>
<evidence type="ECO:0000256" key="2">
    <source>
        <dbReference type="ARBA" id="ARBA00022448"/>
    </source>
</evidence>
<dbReference type="PROSITE" id="PS00211">
    <property type="entry name" value="ABC_TRANSPORTER_1"/>
    <property type="match status" value="1"/>
</dbReference>
<dbReference type="InterPro" id="IPR017871">
    <property type="entry name" value="ABC_transporter-like_CS"/>
</dbReference>
<dbReference type="InterPro" id="IPR003593">
    <property type="entry name" value="AAA+_ATPase"/>
</dbReference>
<dbReference type="Pfam" id="PF00005">
    <property type="entry name" value="ABC_tran"/>
    <property type="match status" value="1"/>
</dbReference>
<keyword evidence="2" id="KW-0813">Transport</keyword>
<dbReference type="SUPFAM" id="SSF52540">
    <property type="entry name" value="P-loop containing nucleoside triphosphate hydrolases"/>
    <property type="match status" value="1"/>
</dbReference>
<reference evidence="6" key="1">
    <citation type="submission" date="2020-03" db="EMBL/GenBank/DDBJ databases">
        <authorList>
            <person name="Guo F."/>
        </authorList>
    </citation>
    <scope>NUCLEOTIDE SEQUENCE</scope>
    <source>
        <strain evidence="6">JCM 30134</strain>
    </source>
</reference>
<gene>
    <name evidence="6" type="ORF">G8770_18570</name>
</gene>
<organism evidence="6 7">
    <name type="scientific">Pseudomaricurvus hydrocarbonicus</name>
    <dbReference type="NCBI Taxonomy" id="1470433"/>
    <lineage>
        <taxon>Bacteria</taxon>
        <taxon>Pseudomonadati</taxon>
        <taxon>Pseudomonadota</taxon>
        <taxon>Gammaproteobacteria</taxon>
        <taxon>Cellvibrionales</taxon>
        <taxon>Cellvibrionaceae</taxon>
        <taxon>Pseudomaricurvus</taxon>
    </lineage>
</organism>
<dbReference type="GO" id="GO:0055085">
    <property type="term" value="P:transmembrane transport"/>
    <property type="evidence" value="ECO:0007669"/>
    <property type="project" value="UniProtKB-ARBA"/>
</dbReference>